<organism evidence="2 3">
    <name type="scientific">Rotaria magnacalcarata</name>
    <dbReference type="NCBI Taxonomy" id="392030"/>
    <lineage>
        <taxon>Eukaryota</taxon>
        <taxon>Metazoa</taxon>
        <taxon>Spiralia</taxon>
        <taxon>Gnathifera</taxon>
        <taxon>Rotifera</taxon>
        <taxon>Eurotatoria</taxon>
        <taxon>Bdelloidea</taxon>
        <taxon>Philodinida</taxon>
        <taxon>Philodinidae</taxon>
        <taxon>Rotaria</taxon>
    </lineage>
</organism>
<reference evidence="2" key="1">
    <citation type="submission" date="2021-02" db="EMBL/GenBank/DDBJ databases">
        <authorList>
            <person name="Nowell W R."/>
        </authorList>
    </citation>
    <scope>NUCLEOTIDE SEQUENCE</scope>
</reference>
<proteinExistence type="predicted"/>
<sequence length="25" mass="2819">MESMRDTPVRANVGHPVTMTKSFVQ</sequence>
<gene>
    <name evidence="2" type="ORF">GIL414_LOCUS79116</name>
</gene>
<evidence type="ECO:0000313" key="3">
    <source>
        <dbReference type="Proteomes" id="UP000681720"/>
    </source>
</evidence>
<evidence type="ECO:0000256" key="1">
    <source>
        <dbReference type="SAM" id="MobiDB-lite"/>
    </source>
</evidence>
<dbReference type="AlphaFoldDB" id="A0A8S3IYA9"/>
<name>A0A8S3IYA9_9BILA</name>
<accession>A0A8S3IYA9</accession>
<dbReference type="EMBL" id="CAJOBJ010351562">
    <property type="protein sequence ID" value="CAF5208965.1"/>
    <property type="molecule type" value="Genomic_DNA"/>
</dbReference>
<feature type="non-terminal residue" evidence="2">
    <location>
        <position position="1"/>
    </location>
</feature>
<evidence type="ECO:0000313" key="2">
    <source>
        <dbReference type="EMBL" id="CAF5208965.1"/>
    </source>
</evidence>
<protein>
    <submittedName>
        <fullName evidence="2">Uncharacterized protein</fullName>
    </submittedName>
</protein>
<dbReference type="Proteomes" id="UP000681720">
    <property type="component" value="Unassembled WGS sequence"/>
</dbReference>
<feature type="region of interest" description="Disordered" evidence="1">
    <location>
        <begin position="1"/>
        <end position="25"/>
    </location>
</feature>
<comment type="caution">
    <text evidence="2">The sequence shown here is derived from an EMBL/GenBank/DDBJ whole genome shotgun (WGS) entry which is preliminary data.</text>
</comment>